<evidence type="ECO:0000256" key="1">
    <source>
        <dbReference type="SAM" id="MobiDB-lite"/>
    </source>
</evidence>
<keyword evidence="3" id="KW-1185">Reference proteome</keyword>
<organism evidence="2 3">
    <name type="scientific">Streptomyces griseoluteus</name>
    <dbReference type="NCBI Taxonomy" id="29306"/>
    <lineage>
        <taxon>Bacteria</taxon>
        <taxon>Bacillati</taxon>
        <taxon>Actinomycetota</taxon>
        <taxon>Actinomycetes</taxon>
        <taxon>Kitasatosporales</taxon>
        <taxon>Streptomycetaceae</taxon>
        <taxon>Streptomyces</taxon>
    </lineage>
</organism>
<comment type="caution">
    <text evidence="2">The sequence shown here is derived from an EMBL/GenBank/DDBJ whole genome shotgun (WGS) entry which is preliminary data.</text>
</comment>
<evidence type="ECO:0000313" key="2">
    <source>
        <dbReference type="EMBL" id="TGN86977.1"/>
    </source>
</evidence>
<dbReference type="Proteomes" id="UP000298513">
    <property type="component" value="Unassembled WGS sequence"/>
</dbReference>
<dbReference type="GeneID" id="91534030"/>
<gene>
    <name evidence="2" type="ORF">E5082_00700</name>
</gene>
<dbReference type="RefSeq" id="WP_135789378.1">
    <property type="nucleotide sequence ID" value="NZ_BNBQ01000012.1"/>
</dbReference>
<name>A0A4Z1DS71_STRGP</name>
<feature type="region of interest" description="Disordered" evidence="1">
    <location>
        <begin position="104"/>
        <end position="136"/>
    </location>
</feature>
<dbReference type="AlphaFoldDB" id="A0A4Z1DS71"/>
<dbReference type="EMBL" id="SRRU01000001">
    <property type="protein sequence ID" value="TGN86977.1"/>
    <property type="molecule type" value="Genomic_DNA"/>
</dbReference>
<evidence type="ECO:0000313" key="3">
    <source>
        <dbReference type="Proteomes" id="UP000298513"/>
    </source>
</evidence>
<sequence>MDPDMAMLAGTAGTTLVTLLTTEAWQRARDGVASLWRRAEPGRADAISAELDVTRGDLLAAQASGDLESRDELSAEWQGRLRRLLAAHPEETAALRTLLDELAPRPPAAPSVTQHATASGHARVYQAGRDQNFGPR</sequence>
<protein>
    <submittedName>
        <fullName evidence="2">Uncharacterized protein</fullName>
    </submittedName>
</protein>
<accession>A0A4Z1DS71</accession>
<proteinExistence type="predicted"/>
<reference evidence="2 3" key="1">
    <citation type="submission" date="2019-04" db="EMBL/GenBank/DDBJ databases">
        <title>Streptomyces sp. nov. Bv016 isolated from bark of Buahinia variegata.</title>
        <authorList>
            <person name="Kanchanasin P."/>
            <person name="Tanasupawat S."/>
            <person name="Yuki M."/>
            <person name="Kudo T."/>
        </authorList>
    </citation>
    <scope>NUCLEOTIDE SEQUENCE [LARGE SCALE GENOMIC DNA]</scope>
    <source>
        <strain evidence="2 3">JCM 4765</strain>
    </source>
</reference>